<protein>
    <submittedName>
        <fullName evidence="4">DiGeorge syndrome critical region protein 14</fullName>
    </submittedName>
</protein>
<keyword evidence="3" id="KW-0539">Nucleus</keyword>
<reference evidence="4" key="1">
    <citation type="journal article" date="2020" name="Fungal Divers.">
        <title>Resolving the Mortierellaceae phylogeny through synthesis of multi-gene phylogenetics and phylogenomics.</title>
        <authorList>
            <person name="Vandepol N."/>
            <person name="Liber J."/>
            <person name="Desiro A."/>
            <person name="Na H."/>
            <person name="Kennedy M."/>
            <person name="Barry K."/>
            <person name="Grigoriev I.V."/>
            <person name="Miller A.N."/>
            <person name="O'Donnell K."/>
            <person name="Stajich J.E."/>
            <person name="Bonito G."/>
        </authorList>
    </citation>
    <scope>NUCLEOTIDE SEQUENCE</scope>
    <source>
        <strain evidence="4">CK1249</strain>
    </source>
</reference>
<dbReference type="PANTHER" id="PTHR12940:SF0">
    <property type="entry name" value="SPLICING FACTOR ESS-2 HOMOLOG"/>
    <property type="match status" value="1"/>
</dbReference>
<comment type="subcellular location">
    <subcellularLocation>
        <location evidence="1">Nucleus</location>
    </subcellularLocation>
</comment>
<evidence type="ECO:0000256" key="1">
    <source>
        <dbReference type="ARBA" id="ARBA00004123"/>
    </source>
</evidence>
<dbReference type="EMBL" id="JAAAHY010001170">
    <property type="protein sequence ID" value="KAF9951847.1"/>
    <property type="molecule type" value="Genomic_DNA"/>
</dbReference>
<keyword evidence="5" id="KW-1185">Reference proteome</keyword>
<sequence length="187" mass="21071">MTPDNIDTSLTLDQFQARYTSEDNASFNEIVEKINARKKEKYRWMYDQENQSQKLIEGGRNPEQLLLRQTGEDNDKAMVAAEEDTSKMSLVMAEKKSGIIPTWDYKAKNALMYFPEGLGTQLDEKTIRGNPKEIVHKNTGFQGQDLLVVNQAAASKFDPAPCTSLRHANASSHVKVLEGTYLLLLSL</sequence>
<organism evidence="4 5">
    <name type="scientific">Mortierella alpina</name>
    <name type="common">Oleaginous fungus</name>
    <name type="synonym">Mortierella renispora</name>
    <dbReference type="NCBI Taxonomy" id="64518"/>
    <lineage>
        <taxon>Eukaryota</taxon>
        <taxon>Fungi</taxon>
        <taxon>Fungi incertae sedis</taxon>
        <taxon>Mucoromycota</taxon>
        <taxon>Mortierellomycotina</taxon>
        <taxon>Mortierellomycetes</taxon>
        <taxon>Mortierellales</taxon>
        <taxon>Mortierellaceae</taxon>
        <taxon>Mortierella</taxon>
    </lineage>
</organism>
<dbReference type="AlphaFoldDB" id="A0A9P6IX34"/>
<comment type="similarity">
    <text evidence="2">Belongs to the ESS2 family.</text>
</comment>
<dbReference type="InterPro" id="IPR019148">
    <property type="entry name" value="Nuclear_protein_DGCR14_ESS-2"/>
</dbReference>
<comment type="caution">
    <text evidence="4">The sequence shown here is derived from an EMBL/GenBank/DDBJ whole genome shotgun (WGS) entry which is preliminary data.</text>
</comment>
<dbReference type="Proteomes" id="UP000738359">
    <property type="component" value="Unassembled WGS sequence"/>
</dbReference>
<dbReference type="Pfam" id="PF09751">
    <property type="entry name" value="Es2"/>
    <property type="match status" value="1"/>
</dbReference>
<evidence type="ECO:0000313" key="4">
    <source>
        <dbReference type="EMBL" id="KAF9951847.1"/>
    </source>
</evidence>
<accession>A0A9P6IX34</accession>
<dbReference type="PANTHER" id="PTHR12940">
    <property type="entry name" value="ES-2 PROTEIN - RELATED"/>
    <property type="match status" value="1"/>
</dbReference>
<dbReference type="GO" id="GO:0071013">
    <property type="term" value="C:catalytic step 2 spliceosome"/>
    <property type="evidence" value="ECO:0007669"/>
    <property type="project" value="TreeGrafter"/>
</dbReference>
<evidence type="ECO:0000256" key="3">
    <source>
        <dbReference type="ARBA" id="ARBA00023242"/>
    </source>
</evidence>
<name>A0A9P6IX34_MORAP</name>
<evidence type="ECO:0000313" key="5">
    <source>
        <dbReference type="Proteomes" id="UP000738359"/>
    </source>
</evidence>
<gene>
    <name evidence="4" type="primary">DGCR14</name>
    <name evidence="4" type="ORF">BGZ70_000824</name>
</gene>
<dbReference type="OrthoDB" id="19679at2759"/>
<proteinExistence type="inferred from homology"/>
<evidence type="ECO:0000256" key="2">
    <source>
        <dbReference type="ARBA" id="ARBA00009072"/>
    </source>
</evidence>